<dbReference type="GeneID" id="111059951"/>
<dbReference type="PROSITE" id="PS00233">
    <property type="entry name" value="CHIT_BIND_RR_1"/>
    <property type="match status" value="1"/>
</dbReference>
<evidence type="ECO:0000256" key="1">
    <source>
        <dbReference type="ARBA" id="ARBA00022460"/>
    </source>
</evidence>
<dbReference type="InterPro" id="IPR051217">
    <property type="entry name" value="Insect_Cuticle_Struc_Prot"/>
</dbReference>
<proteinExistence type="evidence at transcript level"/>
<dbReference type="InterPro" id="IPR031311">
    <property type="entry name" value="CHIT_BIND_RR_consensus"/>
</dbReference>
<keyword evidence="1 2" id="KW-0193">Cuticle</keyword>
<name>A0A2S1ZSF1_NILLU</name>
<evidence type="ECO:0000256" key="2">
    <source>
        <dbReference type="PROSITE-ProRule" id="PRU00497"/>
    </source>
</evidence>
<protein>
    <submittedName>
        <fullName evidence="3">Cuticular protein</fullName>
    </submittedName>
</protein>
<sequence>MIRKTAIMISLAVVLSYLILGIVAEYEGSDEYNFPQSEDEPFYYHVPDYRFDYSVASPHTGDMHNRQERRFGDEVSGYYSLMEPDGTYREVHYKADRKHGFTAVVKKYRNGVLIETS</sequence>
<reference evidence="3" key="2">
    <citation type="journal article" date="2018" name="Proc. Natl. Acad. Sci. U.S.A.">
        <title>A comprehensive omics analysis and functional survey of cuticular proteins in the brown planthopper.</title>
        <authorList>
            <person name="Pan P.L."/>
            <person name="Ye Y.X."/>
            <person name="Lou Y.H."/>
            <person name="Lu J.B."/>
            <person name="Cheng C."/>
            <person name="Shen Y."/>
            <person name="Moussian B."/>
            <person name="Zhang C.X."/>
        </authorList>
    </citation>
    <scope>NUCLEOTIDE SEQUENCE</scope>
    <source>
        <strain evidence="3">NlugCpr85</strain>
    </source>
</reference>
<dbReference type="RefSeq" id="XP_022203270.1">
    <property type="nucleotide sequence ID" value="XM_022347578.2"/>
</dbReference>
<accession>A0A2S1ZSF1</accession>
<dbReference type="GO" id="GO:0031012">
    <property type="term" value="C:extracellular matrix"/>
    <property type="evidence" value="ECO:0007669"/>
    <property type="project" value="TreeGrafter"/>
</dbReference>
<dbReference type="PANTHER" id="PTHR12236">
    <property type="entry name" value="STRUCTURAL CONTITUENT OF CUTICLE"/>
    <property type="match status" value="1"/>
</dbReference>
<dbReference type="InterPro" id="IPR000618">
    <property type="entry name" value="Insect_cuticle"/>
</dbReference>
<dbReference type="PRINTS" id="PR00947">
    <property type="entry name" value="CUTICLE"/>
</dbReference>
<organism evidence="3">
    <name type="scientific">Nilaparvata lugens</name>
    <name type="common">Brown planthopper</name>
    <dbReference type="NCBI Taxonomy" id="108931"/>
    <lineage>
        <taxon>Eukaryota</taxon>
        <taxon>Metazoa</taxon>
        <taxon>Ecdysozoa</taxon>
        <taxon>Arthropoda</taxon>
        <taxon>Hexapoda</taxon>
        <taxon>Insecta</taxon>
        <taxon>Pterygota</taxon>
        <taxon>Neoptera</taxon>
        <taxon>Paraneoptera</taxon>
        <taxon>Hemiptera</taxon>
        <taxon>Auchenorrhyncha</taxon>
        <taxon>Fulgoroidea</taxon>
        <taxon>Delphacidae</taxon>
        <taxon>Delphacinae</taxon>
        <taxon>Nilaparvata</taxon>
    </lineage>
</organism>
<dbReference type="GO" id="GO:0042302">
    <property type="term" value="F:structural constituent of cuticle"/>
    <property type="evidence" value="ECO:0007669"/>
    <property type="project" value="UniProtKB-UniRule"/>
</dbReference>
<dbReference type="KEGG" id="nlu:111059951"/>
<evidence type="ECO:0000313" key="3">
    <source>
        <dbReference type="EMBL" id="AWK28381.1"/>
    </source>
</evidence>
<dbReference type="EMBL" id="MF942858">
    <property type="protein sequence ID" value="AWK28381.1"/>
    <property type="molecule type" value="mRNA"/>
</dbReference>
<dbReference type="AlphaFoldDB" id="A0A2S1ZSF1"/>
<dbReference type="Pfam" id="PF00379">
    <property type="entry name" value="Chitin_bind_4"/>
    <property type="match status" value="1"/>
</dbReference>
<dbReference type="GO" id="GO:0005615">
    <property type="term" value="C:extracellular space"/>
    <property type="evidence" value="ECO:0007669"/>
    <property type="project" value="TreeGrafter"/>
</dbReference>
<dbReference type="PROSITE" id="PS51155">
    <property type="entry name" value="CHIT_BIND_RR_2"/>
    <property type="match status" value="1"/>
</dbReference>
<reference evidence="3" key="1">
    <citation type="submission" date="2017-09" db="EMBL/GenBank/DDBJ databases">
        <authorList>
            <person name="Ehlers B."/>
            <person name="Leendertz F.H."/>
        </authorList>
    </citation>
    <scope>NUCLEOTIDE SEQUENCE</scope>
    <source>
        <strain evidence="3">NlugCpr85</strain>
    </source>
</reference>
<dbReference type="PANTHER" id="PTHR12236:SF75">
    <property type="entry name" value="CUTICULAR PROTEIN 62BB, ISOFORM A"/>
    <property type="match status" value="1"/>
</dbReference>
<dbReference type="OrthoDB" id="6582524at2759"/>